<evidence type="ECO:0000313" key="5">
    <source>
        <dbReference type="Proteomes" id="UP000472267"/>
    </source>
</evidence>
<evidence type="ECO:0000256" key="2">
    <source>
        <dbReference type="SAM" id="Phobius"/>
    </source>
</evidence>
<feature type="compositionally biased region" description="Polar residues" evidence="1">
    <location>
        <begin position="217"/>
        <end position="246"/>
    </location>
</feature>
<dbReference type="Gene3D" id="4.10.1290.10">
    <property type="entry name" value="Tumor necrosis factor receptor superfamily"/>
    <property type="match status" value="2"/>
</dbReference>
<keyword evidence="2" id="KW-1133">Transmembrane helix</keyword>
<dbReference type="AlphaFoldDB" id="A0A672IJ84"/>
<reference evidence="4" key="3">
    <citation type="submission" date="2025-09" db="UniProtKB">
        <authorList>
            <consortium name="Ensembl"/>
        </authorList>
    </citation>
    <scope>IDENTIFICATION</scope>
</reference>
<feature type="region of interest" description="Disordered" evidence="1">
    <location>
        <begin position="206"/>
        <end position="255"/>
    </location>
</feature>
<keyword evidence="2" id="KW-0812">Transmembrane</keyword>
<evidence type="ECO:0000313" key="4">
    <source>
        <dbReference type="Ensembl" id="ENSSFAP00005041823.1"/>
    </source>
</evidence>
<dbReference type="InParanoid" id="A0A672IJ84"/>
<organism evidence="4 5">
    <name type="scientific">Salarias fasciatus</name>
    <name type="common">Jewelled blenny</name>
    <name type="synonym">Blennius fasciatus</name>
    <dbReference type="NCBI Taxonomy" id="181472"/>
    <lineage>
        <taxon>Eukaryota</taxon>
        <taxon>Metazoa</taxon>
        <taxon>Chordata</taxon>
        <taxon>Craniata</taxon>
        <taxon>Vertebrata</taxon>
        <taxon>Euteleostomi</taxon>
        <taxon>Actinopterygii</taxon>
        <taxon>Neopterygii</taxon>
        <taxon>Teleostei</taxon>
        <taxon>Neoteleostei</taxon>
        <taxon>Acanthomorphata</taxon>
        <taxon>Ovalentaria</taxon>
        <taxon>Blenniimorphae</taxon>
        <taxon>Blenniiformes</taxon>
        <taxon>Blennioidei</taxon>
        <taxon>Blenniidae</taxon>
        <taxon>Salariinae</taxon>
        <taxon>Salarias</taxon>
    </lineage>
</organism>
<dbReference type="PANTHER" id="PTHR15511:SF2">
    <property type="entry name" value="TUMOR NECROSIS FACTOR RECEPTOR SUPERFAMILY MEMBER 13B"/>
    <property type="match status" value="1"/>
</dbReference>
<keyword evidence="2" id="KW-0472">Membrane</keyword>
<dbReference type="Pfam" id="PF09305">
    <property type="entry name" value="TACI-CRD2"/>
    <property type="match status" value="1"/>
</dbReference>
<dbReference type="GO" id="GO:0030889">
    <property type="term" value="P:negative regulation of B cell proliferation"/>
    <property type="evidence" value="ECO:0007669"/>
    <property type="project" value="TreeGrafter"/>
</dbReference>
<protein>
    <recommendedName>
        <fullName evidence="3">TACI cysteine-rich domain-containing protein</fullName>
    </recommendedName>
</protein>
<dbReference type="GO" id="GO:0005886">
    <property type="term" value="C:plasma membrane"/>
    <property type="evidence" value="ECO:0007669"/>
    <property type="project" value="InterPro"/>
</dbReference>
<dbReference type="InterPro" id="IPR015384">
    <property type="entry name" value="TACI_Cys-rich-dom"/>
</dbReference>
<feature type="domain" description="TACI cysteine-rich" evidence="3">
    <location>
        <begin position="42"/>
        <end position="76"/>
    </location>
</feature>
<dbReference type="SUPFAM" id="SSF57586">
    <property type="entry name" value="TNF receptor-like"/>
    <property type="match status" value="1"/>
</dbReference>
<sequence>MGGDCSDTQFWDALLKQCTDCQSVCRQQHVVPRCSSYCVSARCKAMHAHYYDPLLKKCINCTKICGRHPADCSQHCPALSPVGTTQTALLRVAPHVPTSGSLLLLEGSAVLLYSLLAVCMLLLFSSLCLALAVLLRGKKAKSADPAPEGITVKESSYTISYSLLPSPFTASPTHPACRTGSEAAHDSIPTETCVCVHCFPDLKSPSQANDRPPGARTSYQSSTPQRTYNSGPLWTEGSPHSQTQGPVVQVDPGAG</sequence>
<reference evidence="4" key="1">
    <citation type="submission" date="2019-06" db="EMBL/GenBank/DDBJ databases">
        <authorList>
            <consortium name="Wellcome Sanger Institute Data Sharing"/>
        </authorList>
    </citation>
    <scope>NUCLEOTIDE SEQUENCE [LARGE SCALE GENOMIC DNA]</scope>
</reference>
<feature type="transmembrane region" description="Helical" evidence="2">
    <location>
        <begin position="110"/>
        <end position="135"/>
    </location>
</feature>
<dbReference type="Proteomes" id="UP000472267">
    <property type="component" value="Chromosome 8"/>
</dbReference>
<keyword evidence="5" id="KW-1185">Reference proteome</keyword>
<accession>A0A672IJ84</accession>
<dbReference type="Ensembl" id="ENSSFAT00005043347.1">
    <property type="protein sequence ID" value="ENSSFAP00005041823.1"/>
    <property type="gene ID" value="ENSSFAG00005020749.1"/>
</dbReference>
<dbReference type="InterPro" id="IPR022317">
    <property type="entry name" value="TNFR_13B"/>
</dbReference>
<dbReference type="PANTHER" id="PTHR15511">
    <property type="entry name" value="TUMOR NECROSIS FACTOR RECEPTOR SUPERFAMILY MEMBER 13B"/>
    <property type="match status" value="1"/>
</dbReference>
<evidence type="ECO:0000256" key="1">
    <source>
        <dbReference type="SAM" id="MobiDB-lite"/>
    </source>
</evidence>
<reference evidence="4" key="2">
    <citation type="submission" date="2025-08" db="UniProtKB">
        <authorList>
            <consortium name="Ensembl"/>
        </authorList>
    </citation>
    <scope>IDENTIFICATION</scope>
</reference>
<proteinExistence type="predicted"/>
<dbReference type="GO" id="GO:0001782">
    <property type="term" value="P:B cell homeostasis"/>
    <property type="evidence" value="ECO:0007669"/>
    <property type="project" value="TreeGrafter"/>
</dbReference>
<dbReference type="OMA" id="CESMDCN"/>
<evidence type="ECO:0000259" key="3">
    <source>
        <dbReference type="Pfam" id="PF09305"/>
    </source>
</evidence>
<name>A0A672IJ84_SALFA</name>
<dbReference type="GO" id="GO:0002244">
    <property type="term" value="P:hematopoietic progenitor cell differentiation"/>
    <property type="evidence" value="ECO:0007669"/>
    <property type="project" value="TreeGrafter"/>
</dbReference>